<keyword evidence="6" id="KW-0735">Signal-anchor</keyword>
<organism evidence="11 12">
    <name type="scientific">Canis lupus familiaris</name>
    <name type="common">Dog</name>
    <name type="synonym">Canis familiaris</name>
    <dbReference type="NCBI Taxonomy" id="9615"/>
    <lineage>
        <taxon>Eukaryota</taxon>
        <taxon>Metazoa</taxon>
        <taxon>Chordata</taxon>
        <taxon>Craniata</taxon>
        <taxon>Vertebrata</taxon>
        <taxon>Euteleostomi</taxon>
        <taxon>Mammalia</taxon>
        <taxon>Eutheria</taxon>
        <taxon>Laurasiatheria</taxon>
        <taxon>Carnivora</taxon>
        <taxon>Caniformia</taxon>
        <taxon>Canidae</taxon>
        <taxon>Canis</taxon>
    </lineage>
</organism>
<dbReference type="GeneTree" id="ENSGT00940000159564"/>
<dbReference type="GO" id="GO:0008593">
    <property type="term" value="P:regulation of Notch signaling pathway"/>
    <property type="evidence" value="ECO:0000318"/>
    <property type="project" value="GO_Central"/>
</dbReference>
<dbReference type="FunCoup" id="A0A8I3N0Q7">
    <property type="interactions" value="36"/>
</dbReference>
<keyword evidence="8" id="KW-0472">Membrane</keyword>
<keyword evidence="12" id="KW-1185">Reference proteome</keyword>
<dbReference type="GO" id="GO:0012505">
    <property type="term" value="C:endomembrane system"/>
    <property type="evidence" value="ECO:0007669"/>
    <property type="project" value="UniProtKB-SubCell"/>
</dbReference>
<keyword evidence="3" id="KW-0328">Glycosyltransferase</keyword>
<comment type="similarity">
    <text evidence="2">Belongs to the glycosyltransferase 31 family.</text>
</comment>
<keyword evidence="5" id="KW-0812">Transmembrane</keyword>
<keyword evidence="7" id="KW-1133">Transmembrane helix</keyword>
<dbReference type="PANTHER" id="PTHR10811">
    <property type="entry name" value="FRINGE-RELATED"/>
    <property type="match status" value="1"/>
</dbReference>
<dbReference type="Pfam" id="PF02434">
    <property type="entry name" value="Fringe"/>
    <property type="match status" value="1"/>
</dbReference>
<reference evidence="11" key="2">
    <citation type="submission" date="2025-08" db="UniProtKB">
        <authorList>
            <consortium name="Ensembl"/>
        </authorList>
    </citation>
    <scope>IDENTIFICATION</scope>
    <source>
        <strain evidence="11">Boxer</strain>
    </source>
</reference>
<evidence type="ECO:0000256" key="1">
    <source>
        <dbReference type="ARBA" id="ARBA00004606"/>
    </source>
</evidence>
<name>A0A8I3N0Q7_CANLF</name>
<dbReference type="Ensembl" id="ENSCAFT00845012549.1">
    <property type="protein sequence ID" value="ENSCAFP00845009803.1"/>
    <property type="gene ID" value="ENSCAFG00845007032.1"/>
</dbReference>
<comment type="subcellular location">
    <subcellularLocation>
        <location evidence="9">Endomembrane system</location>
        <topology evidence="9">Single-pass membrane protein</topology>
    </subcellularLocation>
    <subcellularLocation>
        <location evidence="1">Membrane</location>
        <topology evidence="1">Single-pass type II membrane protein</topology>
    </subcellularLocation>
</comment>
<dbReference type="GO" id="GO:0045747">
    <property type="term" value="P:positive regulation of Notch signaling pathway"/>
    <property type="evidence" value="ECO:0007669"/>
    <property type="project" value="Ensembl"/>
</dbReference>
<dbReference type="GO" id="GO:0033829">
    <property type="term" value="F:O-fucosylpeptide 3-beta-N-acetylglucosaminyltransferase activity"/>
    <property type="evidence" value="ECO:0000318"/>
    <property type="project" value="GO_Central"/>
</dbReference>
<dbReference type="GO" id="GO:0016020">
    <property type="term" value="C:membrane"/>
    <property type="evidence" value="ECO:0007669"/>
    <property type="project" value="UniProtKB-SubCell"/>
</dbReference>
<evidence type="ECO:0000259" key="10">
    <source>
        <dbReference type="Pfam" id="PF02434"/>
    </source>
</evidence>
<evidence type="ECO:0000256" key="2">
    <source>
        <dbReference type="ARBA" id="ARBA00008661"/>
    </source>
</evidence>
<feature type="domain" description="Fringe-like glycosyltransferase" evidence="10">
    <location>
        <begin position="48"/>
        <end position="215"/>
    </location>
</feature>
<evidence type="ECO:0000256" key="9">
    <source>
        <dbReference type="ARBA" id="ARBA00037847"/>
    </source>
</evidence>
<dbReference type="AlphaFoldDB" id="A0A8I3N0Q7"/>
<dbReference type="Proteomes" id="UP000805418">
    <property type="component" value="Chromosome 10"/>
</dbReference>
<dbReference type="OrthoDB" id="8959630at2759"/>
<evidence type="ECO:0000256" key="8">
    <source>
        <dbReference type="ARBA" id="ARBA00023136"/>
    </source>
</evidence>
<proteinExistence type="inferred from homology"/>
<evidence type="ECO:0000313" key="11">
    <source>
        <dbReference type="Ensembl" id="ENSCAFP00845009803.1"/>
    </source>
</evidence>
<dbReference type="GO" id="GO:0002315">
    <property type="term" value="P:marginal zone B cell differentiation"/>
    <property type="evidence" value="ECO:0007669"/>
    <property type="project" value="Ensembl"/>
</dbReference>
<evidence type="ECO:0000256" key="6">
    <source>
        <dbReference type="ARBA" id="ARBA00022968"/>
    </source>
</evidence>
<evidence type="ECO:0000256" key="7">
    <source>
        <dbReference type="ARBA" id="ARBA00022989"/>
    </source>
</evidence>
<keyword evidence="4" id="KW-0808">Transferase</keyword>
<evidence type="ECO:0000256" key="3">
    <source>
        <dbReference type="ARBA" id="ARBA00022676"/>
    </source>
</evidence>
<reference evidence="11" key="1">
    <citation type="submission" date="2020-03" db="EMBL/GenBank/DDBJ databases">
        <title>Long-read based genome assembly of a Labrador retriever dog.</title>
        <authorList>
            <person name="Eory L."/>
            <person name="Zhang W."/>
            <person name="Schoenebeck J."/>
        </authorList>
    </citation>
    <scope>NUCLEOTIDE SEQUENCE [LARGE SCALE GENOMIC DNA]</scope>
    <source>
        <strain evidence="11">Labrador retriever</strain>
    </source>
</reference>
<dbReference type="GO" id="GO:0001825">
    <property type="term" value="P:blastocyst formation"/>
    <property type="evidence" value="ECO:0007669"/>
    <property type="project" value="Ensembl"/>
</dbReference>
<sequence>MQCRLLRGLALLTLLCMGLLSLRYHSSLSPQGVQEPPGLSPPSPLSPELRLHDVFIAVKTTRTFHRSRLELLLDTWVSRTREQTFVFTDSPDEGLQERLGSHLMVTNCSAEHSHPALSCKMAAEFDTFLASGLRWFCHVDDDNYVNPRALLRLLKTFPQTRDVYLGRPSLNRPIRASEPRPHNRTRQVQFWFATGGAGFCINRKLALKMAPWASASWKRLPSSGCLMTALWATSSSASYGATCSPAPSSTPTWRPCSCWGLLSSQSRSLSAMVSLRGSSMSLSYKAPSPLRRTLPGSVPSIVSYTQTLLGVQADGQMNPEPLGKVWDEASGCPRPLQATLGICGKCPLVGRPQQGL</sequence>
<evidence type="ECO:0000256" key="4">
    <source>
        <dbReference type="ARBA" id="ARBA00022679"/>
    </source>
</evidence>
<evidence type="ECO:0000313" key="12">
    <source>
        <dbReference type="Proteomes" id="UP000805418"/>
    </source>
</evidence>
<dbReference type="Gene3D" id="3.90.550.50">
    <property type="match status" value="1"/>
</dbReference>
<protein>
    <submittedName>
        <fullName evidence="11">MFNG O-fucosylpeptide 3-beta-N-acetylglucosaminyltransferase</fullName>
    </submittedName>
</protein>
<accession>A0A8I3N0Q7</accession>
<gene>
    <name evidence="11" type="primary">MFNG</name>
</gene>
<reference evidence="11" key="3">
    <citation type="submission" date="2025-09" db="UniProtKB">
        <authorList>
            <consortium name="Ensembl"/>
        </authorList>
    </citation>
    <scope>IDENTIFICATION</scope>
    <source>
        <strain evidence="11">Boxer</strain>
    </source>
</reference>
<dbReference type="InterPro" id="IPR003378">
    <property type="entry name" value="Fringe-like_glycosylTrfase"/>
</dbReference>
<evidence type="ECO:0000256" key="5">
    <source>
        <dbReference type="ARBA" id="ARBA00022692"/>
    </source>
</evidence>